<protein>
    <submittedName>
        <fullName evidence="3">Protein ABHD1-like</fullName>
    </submittedName>
</protein>
<evidence type="ECO:0000256" key="1">
    <source>
        <dbReference type="ARBA" id="ARBA00010884"/>
    </source>
</evidence>
<comment type="similarity">
    <text evidence="1">Belongs to the AB hydrolase superfamily. AB hydrolase 4 family.</text>
</comment>
<gene>
    <name evidence="3" type="primary">LOC113792433</name>
</gene>
<dbReference type="InterPro" id="IPR000073">
    <property type="entry name" value="AB_hydrolase_1"/>
</dbReference>
<dbReference type="RefSeq" id="XP_027198155.1">
    <property type="nucleotide sequence ID" value="XM_027342354.1"/>
</dbReference>
<dbReference type="GeneID" id="113792433"/>
<dbReference type="GO" id="GO:0051792">
    <property type="term" value="P:medium-chain fatty acid biosynthetic process"/>
    <property type="evidence" value="ECO:0007669"/>
    <property type="project" value="TreeGrafter"/>
</dbReference>
<dbReference type="OMA" id="LDWHGPH"/>
<dbReference type="SUPFAM" id="SSF53474">
    <property type="entry name" value="alpha/beta-Hydrolases"/>
    <property type="match status" value="1"/>
</dbReference>
<dbReference type="GO" id="GO:0047372">
    <property type="term" value="F:monoacylglycerol lipase activity"/>
    <property type="evidence" value="ECO:0007669"/>
    <property type="project" value="TreeGrafter"/>
</dbReference>
<dbReference type="FunCoup" id="A0A6P6XYM9">
    <property type="interactions" value="38"/>
</dbReference>
<dbReference type="PANTHER" id="PTHR10794">
    <property type="entry name" value="ABHYDROLASE DOMAIN-CONTAINING PROTEIN"/>
    <property type="match status" value="1"/>
</dbReference>
<evidence type="ECO:0000313" key="3">
    <source>
        <dbReference type="RefSeq" id="XP_027198155.1"/>
    </source>
</evidence>
<dbReference type="PANTHER" id="PTHR10794:SF63">
    <property type="entry name" value="ALPHA_BETA HYDROLASE 1, ISOFORM A"/>
    <property type="match status" value="1"/>
</dbReference>
<dbReference type="OrthoDB" id="247542at2759"/>
<dbReference type="GO" id="GO:0008126">
    <property type="term" value="F:acetylesterase activity"/>
    <property type="evidence" value="ECO:0007669"/>
    <property type="project" value="TreeGrafter"/>
</dbReference>
<evidence type="ECO:0000313" key="2">
    <source>
        <dbReference type="Proteomes" id="UP000515146"/>
    </source>
</evidence>
<dbReference type="Pfam" id="PF00561">
    <property type="entry name" value="Abhydrolase_1"/>
    <property type="match status" value="1"/>
</dbReference>
<keyword evidence="2" id="KW-1185">Reference proteome</keyword>
<dbReference type="InterPro" id="IPR050960">
    <property type="entry name" value="AB_hydrolase_4_sf"/>
</dbReference>
<dbReference type="InParanoid" id="A0A6P6XYM9"/>
<dbReference type="InterPro" id="IPR029058">
    <property type="entry name" value="AB_hydrolase_fold"/>
</dbReference>
<proteinExistence type="inferred from homology"/>
<dbReference type="Proteomes" id="UP000515146">
    <property type="component" value="Unplaced"/>
</dbReference>
<accession>A0A6P6XYM9</accession>
<dbReference type="PIRSF" id="PIRSF005211">
    <property type="entry name" value="Ab_hydro_YheT"/>
    <property type="match status" value="1"/>
</dbReference>
<reference evidence="3" key="1">
    <citation type="submission" date="2025-08" db="UniProtKB">
        <authorList>
            <consortium name="RefSeq"/>
        </authorList>
    </citation>
    <scope>IDENTIFICATION</scope>
    <source>
        <strain evidence="3">Airmid</strain>
    </source>
</reference>
<name>A0A6P6XYM9_DERPT</name>
<dbReference type="KEGG" id="dpte:113792433"/>
<dbReference type="InterPro" id="IPR012020">
    <property type="entry name" value="ABHD4"/>
</dbReference>
<dbReference type="Gene3D" id="3.40.50.1820">
    <property type="entry name" value="alpha/beta hydrolase"/>
    <property type="match status" value="1"/>
</dbReference>
<organism evidence="2 3">
    <name type="scientific">Dermatophagoides pteronyssinus</name>
    <name type="common">European house dust mite</name>
    <dbReference type="NCBI Taxonomy" id="6956"/>
    <lineage>
        <taxon>Eukaryota</taxon>
        <taxon>Metazoa</taxon>
        <taxon>Ecdysozoa</taxon>
        <taxon>Arthropoda</taxon>
        <taxon>Chelicerata</taxon>
        <taxon>Arachnida</taxon>
        <taxon>Acari</taxon>
        <taxon>Acariformes</taxon>
        <taxon>Sarcoptiformes</taxon>
        <taxon>Astigmata</taxon>
        <taxon>Psoroptidia</taxon>
        <taxon>Analgoidea</taxon>
        <taxon>Pyroglyphidae</taxon>
        <taxon>Dermatophagoidinae</taxon>
        <taxon>Dermatophagoides</taxon>
    </lineage>
</organism>
<dbReference type="AlphaFoldDB" id="A0A6P6XYM9"/>
<dbReference type="GO" id="GO:0051793">
    <property type="term" value="P:medium-chain fatty acid catabolic process"/>
    <property type="evidence" value="ECO:0007669"/>
    <property type="project" value="TreeGrafter"/>
</dbReference>
<sequence>METWVRQIPELFWISTERVEFGLKELSSQLMLRSPPTDWLTILFDLANNATDLLINFYLVNPRTFFAILLFLCYVLYYIRNVVHKPMFVCAEGRFKWFIKANCPIVNENYWPTIWCYETHLLTPISNFLRSLIPELKYHREILSTSDGGQISLDWYNPDGSETKTVSNRQEQSSPTHSMHEQSFHSKPIVLFLPGLAGSSQAEYIKSLVPIAHRIGYRVVVINYRGLGNTPLLTPRMYCAADDADLRTALAHLRETNPRAKIIAVGISLGGIILARYLIRSGYHSLVDAAFMVSVCWDIMEGIASMEKGLNFALNQHLTRTLVGIVEANREIFQKLPNIDIDAVSKCRNQREFDEKFTIRMFNFESVSHYYCESSHKGKIACIKTPTFCINAADDMFMPLEHLPLDEVLQSKNVAMLVTQRGGHIGFMDGFLPNLKCEFYSERVVEQYLRALYHLSDIKHDLLL</sequence>